<reference evidence="1 2" key="1">
    <citation type="submission" date="2019-09" db="EMBL/GenBank/DDBJ databases">
        <title>Genome sequence and assembly of Taibaiella sp.</title>
        <authorList>
            <person name="Chhetri G."/>
        </authorList>
    </citation>
    <scope>NUCLEOTIDE SEQUENCE [LARGE SCALE GENOMIC DNA]</scope>
    <source>
        <strain evidence="1 2">KVB11</strain>
    </source>
</reference>
<sequence length="70" mass="7808">MNFIPHSVSEEKQIREMDAPQLLEYATELNTLLESDTAPVGTSELLALARIQYKHITGVPLTLTTLQKVV</sequence>
<comment type="caution">
    <text evidence="1">The sequence shown here is derived from an EMBL/GenBank/DDBJ whole genome shotgun (WGS) entry which is preliminary data.</text>
</comment>
<name>A0A5M6CCH2_9BACT</name>
<dbReference type="EMBL" id="VWSH01000004">
    <property type="protein sequence ID" value="KAA5532693.1"/>
    <property type="molecule type" value="Genomic_DNA"/>
</dbReference>
<dbReference type="AlphaFoldDB" id="A0A5M6CCH2"/>
<organism evidence="1 2">
    <name type="scientific">Taibaiella lutea</name>
    <dbReference type="NCBI Taxonomy" id="2608001"/>
    <lineage>
        <taxon>Bacteria</taxon>
        <taxon>Pseudomonadati</taxon>
        <taxon>Bacteroidota</taxon>
        <taxon>Chitinophagia</taxon>
        <taxon>Chitinophagales</taxon>
        <taxon>Chitinophagaceae</taxon>
        <taxon>Taibaiella</taxon>
    </lineage>
</organism>
<keyword evidence="2" id="KW-1185">Reference proteome</keyword>
<accession>A0A5M6CCH2</accession>
<dbReference type="Proteomes" id="UP000323632">
    <property type="component" value="Unassembled WGS sequence"/>
</dbReference>
<evidence type="ECO:0000313" key="1">
    <source>
        <dbReference type="EMBL" id="KAA5532693.1"/>
    </source>
</evidence>
<evidence type="ECO:0000313" key="2">
    <source>
        <dbReference type="Proteomes" id="UP000323632"/>
    </source>
</evidence>
<gene>
    <name evidence="1" type="ORF">F0919_18100</name>
</gene>
<proteinExistence type="predicted"/>
<dbReference type="RefSeq" id="WP_150034290.1">
    <property type="nucleotide sequence ID" value="NZ_VWSH01000004.1"/>
</dbReference>
<protein>
    <submittedName>
        <fullName evidence="1">Uncharacterized protein</fullName>
    </submittedName>
</protein>